<accession>A0ABV7JFF9</accession>
<evidence type="ECO:0000313" key="4">
    <source>
        <dbReference type="Proteomes" id="UP001595533"/>
    </source>
</evidence>
<evidence type="ECO:0000256" key="1">
    <source>
        <dbReference type="PROSITE-ProRule" id="PRU00409"/>
    </source>
</evidence>
<dbReference type="Pfam" id="PF15632">
    <property type="entry name" value="ATPgrasp_Ter"/>
    <property type="match status" value="1"/>
</dbReference>
<keyword evidence="1" id="KW-0067">ATP-binding</keyword>
<sequence length="327" mass="36510">MTQPLKNILITGAGGAAAVAFYKCLDQTGLNIHMADMSPYAAGLYLVNEPNRLLLPAGETDDYIPQLFKSCLARGIDVLVPTVDWELLPIAAHHDLFAQHGIQVVLSDYEALSICLDKYRLMGHLSESFSMPMYEKYNTRFNPCPFDFPMLAKPRRDSGSRGIRLIHELTDLRQLPNDDSYLIQQYLPGDEFSVDVYLDRQHQARASVVRQRMRVDSGVSVVGQTIHNEHIASLAADMAEYLKLSFAVNVQFKMDPTNQPGLLEINPRFPGTMSLTAAAGVNMPQLCIDEVSGSHLAEHYPYDDLAMLRSWSEQYLPAGSMQAVMLD</sequence>
<dbReference type="PROSITE" id="PS50975">
    <property type="entry name" value="ATP_GRASP"/>
    <property type="match status" value="1"/>
</dbReference>
<keyword evidence="1" id="KW-0547">Nucleotide-binding</keyword>
<dbReference type="InterPro" id="IPR011761">
    <property type="entry name" value="ATP-grasp"/>
</dbReference>
<dbReference type="RefSeq" id="WP_157893020.1">
    <property type="nucleotide sequence ID" value="NZ_JBHRTS010000008.1"/>
</dbReference>
<name>A0ABV7JFF9_9GAMM</name>
<reference evidence="4" key="1">
    <citation type="journal article" date="2019" name="Int. J. Syst. Evol. Microbiol.">
        <title>The Global Catalogue of Microorganisms (GCM) 10K type strain sequencing project: providing services to taxonomists for standard genome sequencing and annotation.</title>
        <authorList>
            <consortium name="The Broad Institute Genomics Platform"/>
            <consortium name="The Broad Institute Genome Sequencing Center for Infectious Disease"/>
            <person name="Wu L."/>
            <person name="Ma J."/>
        </authorList>
    </citation>
    <scope>NUCLEOTIDE SEQUENCE [LARGE SCALE GENOMIC DNA]</scope>
    <source>
        <strain evidence="4">KCTC 42953</strain>
    </source>
</reference>
<evidence type="ECO:0000313" key="3">
    <source>
        <dbReference type="EMBL" id="MFC3195538.1"/>
    </source>
</evidence>
<dbReference type="Gene3D" id="3.40.50.20">
    <property type="match status" value="1"/>
</dbReference>
<comment type="caution">
    <text evidence="3">The sequence shown here is derived from an EMBL/GenBank/DDBJ whole genome shotgun (WGS) entry which is preliminary data.</text>
</comment>
<dbReference type="SUPFAM" id="SSF56059">
    <property type="entry name" value="Glutathione synthetase ATP-binding domain-like"/>
    <property type="match status" value="1"/>
</dbReference>
<gene>
    <name evidence="3" type="ORF">ACFODZ_14885</name>
</gene>
<proteinExistence type="predicted"/>
<dbReference type="Gene3D" id="3.30.470.20">
    <property type="entry name" value="ATP-grasp fold, B domain"/>
    <property type="match status" value="1"/>
</dbReference>
<evidence type="ECO:0000259" key="2">
    <source>
        <dbReference type="PROSITE" id="PS50975"/>
    </source>
</evidence>
<feature type="domain" description="ATP-grasp" evidence="2">
    <location>
        <begin position="106"/>
        <end position="292"/>
    </location>
</feature>
<dbReference type="Proteomes" id="UP001595533">
    <property type="component" value="Unassembled WGS sequence"/>
</dbReference>
<dbReference type="Pfam" id="PF21360">
    <property type="entry name" value="PylC-like_N"/>
    <property type="match status" value="1"/>
</dbReference>
<dbReference type="InterPro" id="IPR048764">
    <property type="entry name" value="PylC_N"/>
</dbReference>
<protein>
    <submittedName>
        <fullName evidence="3">ATP-grasp domain-containing protein</fullName>
    </submittedName>
</protein>
<dbReference type="EMBL" id="JBHRTS010000008">
    <property type="protein sequence ID" value="MFC3195538.1"/>
    <property type="molecule type" value="Genomic_DNA"/>
</dbReference>
<organism evidence="3 4">
    <name type="scientific">Marinicella sediminis</name>
    <dbReference type="NCBI Taxonomy" id="1792834"/>
    <lineage>
        <taxon>Bacteria</taxon>
        <taxon>Pseudomonadati</taxon>
        <taxon>Pseudomonadota</taxon>
        <taxon>Gammaproteobacteria</taxon>
        <taxon>Lysobacterales</taxon>
        <taxon>Marinicellaceae</taxon>
        <taxon>Marinicella</taxon>
    </lineage>
</organism>
<keyword evidence="4" id="KW-1185">Reference proteome</keyword>